<accession>A0A422QKJ9</accession>
<dbReference type="EMBL" id="JSAB01000113">
    <property type="protein sequence ID" value="RNF30507.1"/>
    <property type="molecule type" value="Genomic_DNA"/>
</dbReference>
<name>A0A422QKJ9_9BURK</name>
<dbReference type="AlphaFoldDB" id="A0A422QKJ9"/>
<gene>
    <name evidence="1" type="ORF">NM04_12200</name>
</gene>
<evidence type="ECO:0000313" key="1">
    <source>
        <dbReference type="EMBL" id="RNF30507.1"/>
    </source>
</evidence>
<organism evidence="1 2">
    <name type="scientific">Massilia aurea</name>
    <dbReference type="NCBI Taxonomy" id="373040"/>
    <lineage>
        <taxon>Bacteria</taxon>
        <taxon>Pseudomonadati</taxon>
        <taxon>Pseudomonadota</taxon>
        <taxon>Betaproteobacteria</taxon>
        <taxon>Burkholderiales</taxon>
        <taxon>Oxalobacteraceae</taxon>
        <taxon>Telluria group</taxon>
        <taxon>Massilia</taxon>
    </lineage>
</organism>
<protein>
    <submittedName>
        <fullName evidence="1">Uncharacterized protein</fullName>
    </submittedName>
</protein>
<dbReference type="Proteomes" id="UP000283254">
    <property type="component" value="Unassembled WGS sequence"/>
</dbReference>
<proteinExistence type="predicted"/>
<comment type="caution">
    <text evidence="1">The sequence shown here is derived from an EMBL/GenBank/DDBJ whole genome shotgun (WGS) entry which is preliminary data.</text>
</comment>
<keyword evidence="2" id="KW-1185">Reference proteome</keyword>
<reference evidence="1" key="1">
    <citation type="submission" date="2014-10" db="EMBL/GenBank/DDBJ databases">
        <title>Massilia sp. genome.</title>
        <authorList>
            <person name="Xu B."/>
            <person name="Dai L."/>
            <person name="Huang Z."/>
        </authorList>
    </citation>
    <scope>NUCLEOTIDE SEQUENCE [LARGE SCALE GENOMIC DNA]</scope>
    <source>
        <strain evidence="1">CFS-1</strain>
    </source>
</reference>
<evidence type="ECO:0000313" key="2">
    <source>
        <dbReference type="Proteomes" id="UP000283254"/>
    </source>
</evidence>
<sequence length="123" mass="14040">MHDGDHVLHHFLFRGQALMVQYKQLATMFMRDVFEPFVPEARQAIPVRQHQGAHLASPDRVGQLQQARTLEIEPAADLFDELNIRQSTGCAKFFQNPTLITQVRLLRSTGHPTVPDDPVRSRT</sequence>